<name>A0ABP3G3V9_9ACTN</name>
<keyword evidence="2" id="KW-0560">Oxidoreductase</keyword>
<dbReference type="RefSeq" id="WP_252805502.1">
    <property type="nucleotide sequence ID" value="NZ_BAAABM010000016.1"/>
</dbReference>
<comment type="cofactor">
    <cofactor evidence="1">
        <name>Fe(2+)</name>
        <dbReference type="ChEBI" id="CHEBI:29033"/>
    </cofactor>
</comment>
<keyword evidence="3" id="KW-0408">Iron</keyword>
<evidence type="ECO:0000256" key="1">
    <source>
        <dbReference type="ARBA" id="ARBA00001954"/>
    </source>
</evidence>
<dbReference type="InterPro" id="IPR042098">
    <property type="entry name" value="TauD-like_sf"/>
</dbReference>
<dbReference type="InterPro" id="IPR003819">
    <property type="entry name" value="TauD/TfdA-like"/>
</dbReference>
<keyword evidence="4" id="KW-0045">Antibiotic biosynthesis</keyword>
<dbReference type="Proteomes" id="UP001501822">
    <property type="component" value="Unassembled WGS sequence"/>
</dbReference>
<evidence type="ECO:0000259" key="5">
    <source>
        <dbReference type="Pfam" id="PF02668"/>
    </source>
</evidence>
<evidence type="ECO:0000256" key="3">
    <source>
        <dbReference type="ARBA" id="ARBA00023004"/>
    </source>
</evidence>
<evidence type="ECO:0000313" key="7">
    <source>
        <dbReference type="Proteomes" id="UP001501822"/>
    </source>
</evidence>
<dbReference type="EMBL" id="BAAABM010000016">
    <property type="protein sequence ID" value="GAA0331174.1"/>
    <property type="molecule type" value="Genomic_DNA"/>
</dbReference>
<comment type="caution">
    <text evidence="6">The sequence shown here is derived from an EMBL/GenBank/DDBJ whole genome shotgun (WGS) entry which is preliminary data.</text>
</comment>
<accession>A0ABP3G3V9</accession>
<sequence>MREDGDLDARQVMADLSSRGFSYVAAIPEGFDHLSWLRRLGPPMPQYGGELVRDVRPDTDADTGAYSTAALPPHTEWYEFPDLPPRYVALWCVTEGEGPGGETTLADGYSFLDELTPEERHRLLTEEQNWRSARTLLAREGVDQHSRHRILSHHSGTLVMRFSTLDLQAENGSDLARHYVTAGLKFFQANHVAIKIQRNAMLVWDNWRMMHSRNGFTDRRRHLRRVLIRARDA</sequence>
<feature type="domain" description="TauD/TfdA-like" evidence="5">
    <location>
        <begin position="38"/>
        <end position="226"/>
    </location>
</feature>
<dbReference type="PANTHER" id="PTHR10696:SF56">
    <property type="entry name" value="TAUD_TFDA-LIKE DOMAIN-CONTAINING PROTEIN"/>
    <property type="match status" value="1"/>
</dbReference>
<dbReference type="InterPro" id="IPR050411">
    <property type="entry name" value="AlphaKG_dependent_hydroxylases"/>
</dbReference>
<dbReference type="SUPFAM" id="SSF51197">
    <property type="entry name" value="Clavaminate synthase-like"/>
    <property type="match status" value="1"/>
</dbReference>
<proteinExistence type="predicted"/>
<protein>
    <recommendedName>
        <fullName evidence="5">TauD/TfdA-like domain-containing protein</fullName>
    </recommendedName>
</protein>
<dbReference type="PANTHER" id="PTHR10696">
    <property type="entry name" value="GAMMA-BUTYROBETAINE HYDROXYLASE-RELATED"/>
    <property type="match status" value="1"/>
</dbReference>
<reference evidence="7" key="1">
    <citation type="journal article" date="2019" name="Int. J. Syst. Evol. Microbiol.">
        <title>The Global Catalogue of Microorganisms (GCM) 10K type strain sequencing project: providing services to taxonomists for standard genome sequencing and annotation.</title>
        <authorList>
            <consortium name="The Broad Institute Genomics Platform"/>
            <consortium name="The Broad Institute Genome Sequencing Center for Infectious Disease"/>
            <person name="Wu L."/>
            <person name="Ma J."/>
        </authorList>
    </citation>
    <scope>NUCLEOTIDE SEQUENCE [LARGE SCALE GENOMIC DNA]</scope>
    <source>
        <strain evidence="7">JCM 3146</strain>
    </source>
</reference>
<dbReference type="Pfam" id="PF02668">
    <property type="entry name" value="TauD"/>
    <property type="match status" value="1"/>
</dbReference>
<dbReference type="Gene3D" id="3.60.130.10">
    <property type="entry name" value="Clavaminate synthase-like"/>
    <property type="match status" value="1"/>
</dbReference>
<evidence type="ECO:0000313" key="6">
    <source>
        <dbReference type="EMBL" id="GAA0331174.1"/>
    </source>
</evidence>
<evidence type="ECO:0000256" key="2">
    <source>
        <dbReference type="ARBA" id="ARBA00023002"/>
    </source>
</evidence>
<gene>
    <name evidence="6" type="ORF">GCM10010151_21260</name>
</gene>
<organism evidence="6 7">
    <name type="scientific">Actinoallomurus spadix</name>
    <dbReference type="NCBI Taxonomy" id="79912"/>
    <lineage>
        <taxon>Bacteria</taxon>
        <taxon>Bacillati</taxon>
        <taxon>Actinomycetota</taxon>
        <taxon>Actinomycetes</taxon>
        <taxon>Streptosporangiales</taxon>
        <taxon>Thermomonosporaceae</taxon>
        <taxon>Actinoallomurus</taxon>
    </lineage>
</organism>
<keyword evidence="7" id="KW-1185">Reference proteome</keyword>
<evidence type="ECO:0000256" key="4">
    <source>
        <dbReference type="ARBA" id="ARBA00023194"/>
    </source>
</evidence>